<sequence>MGIICLGIAGGFGVFDGGGVVDPSRVGMTKRRNDVLRIAQAEVGVRELTGRNDGKRIAEYLAYTGIKVPAAYCSAYVSWCFGQAGYTQPKSAWSPALFPVARIVREPKPADVFGLWFPELNRIAHVGLVVSVKGDWIYSIEGNSSPDGSRNGNGVYQRIRHKKTVSRFADWISNNKI</sequence>
<dbReference type="Proteomes" id="UP000192756">
    <property type="component" value="Unassembled WGS sequence"/>
</dbReference>
<dbReference type="STRING" id="151894.SAMN04488524_1822"/>
<evidence type="ECO:0000313" key="3">
    <source>
        <dbReference type="Proteomes" id="UP000192756"/>
    </source>
</evidence>
<gene>
    <name evidence="2" type="ORF">SAMN04488524_1822</name>
</gene>
<evidence type="ECO:0000313" key="2">
    <source>
        <dbReference type="EMBL" id="SMC66358.1"/>
    </source>
</evidence>
<proteinExistence type="predicted"/>
<protein>
    <recommendedName>
        <fullName evidence="1">Peptidase C51 domain-containing protein</fullName>
    </recommendedName>
</protein>
<dbReference type="Gene3D" id="3.90.1720.10">
    <property type="entry name" value="endopeptidase domain like (from Nostoc punctiforme)"/>
    <property type="match status" value="1"/>
</dbReference>
<evidence type="ECO:0000259" key="1">
    <source>
        <dbReference type="Pfam" id="PF05257"/>
    </source>
</evidence>
<organism evidence="2 3">
    <name type="scientific">Pedobacter africanus</name>
    <dbReference type="NCBI Taxonomy" id="151894"/>
    <lineage>
        <taxon>Bacteria</taxon>
        <taxon>Pseudomonadati</taxon>
        <taxon>Bacteroidota</taxon>
        <taxon>Sphingobacteriia</taxon>
        <taxon>Sphingobacteriales</taxon>
        <taxon>Sphingobacteriaceae</taxon>
        <taxon>Pedobacter</taxon>
    </lineage>
</organism>
<dbReference type="AlphaFoldDB" id="A0A1W2B1R3"/>
<reference evidence="3" key="1">
    <citation type="submission" date="2017-04" db="EMBL/GenBank/DDBJ databases">
        <authorList>
            <person name="Varghese N."/>
            <person name="Submissions S."/>
        </authorList>
    </citation>
    <scope>NUCLEOTIDE SEQUENCE [LARGE SCALE GENOMIC DNA]</scope>
    <source>
        <strain evidence="3">DSM 12126</strain>
    </source>
</reference>
<accession>A0A1W2B1R3</accession>
<dbReference type="EMBL" id="FWXT01000001">
    <property type="protein sequence ID" value="SMC66358.1"/>
    <property type="molecule type" value="Genomic_DNA"/>
</dbReference>
<feature type="domain" description="Peptidase C51" evidence="1">
    <location>
        <begin position="71"/>
        <end position="143"/>
    </location>
</feature>
<keyword evidence="3" id="KW-1185">Reference proteome</keyword>
<dbReference type="Pfam" id="PF05257">
    <property type="entry name" value="CHAP"/>
    <property type="match status" value="1"/>
</dbReference>
<name>A0A1W2B1R3_9SPHI</name>
<dbReference type="InterPro" id="IPR007921">
    <property type="entry name" value="CHAP_dom"/>
</dbReference>